<dbReference type="SUPFAM" id="SSF46689">
    <property type="entry name" value="Homeodomain-like"/>
    <property type="match status" value="1"/>
</dbReference>
<dbReference type="PANTHER" id="PTHR43479">
    <property type="entry name" value="ACREF/ENVCD OPERON REPRESSOR-RELATED"/>
    <property type="match status" value="1"/>
</dbReference>
<evidence type="ECO:0000256" key="1">
    <source>
        <dbReference type="ARBA" id="ARBA00023125"/>
    </source>
</evidence>
<dbReference type="PROSITE" id="PS50977">
    <property type="entry name" value="HTH_TETR_2"/>
    <property type="match status" value="1"/>
</dbReference>
<dbReference type="AlphaFoldDB" id="A0A1I0B7B4"/>
<evidence type="ECO:0000313" key="5">
    <source>
        <dbReference type="Proteomes" id="UP000199820"/>
    </source>
</evidence>
<protein>
    <submittedName>
        <fullName evidence="4">Transcriptional regulator, TetR family</fullName>
    </submittedName>
</protein>
<sequence length="199" mass="23374">MDDKNLDRRIRKTRKALRECLIQLMRTKRLQDITVREISEMADINRGTFYLHYKDVYDLAEKIEDDFAEEFDRILEQHSALELSEKPSLLFNELYPFIKRNSDLISVMIGNNGNINFENRMKDIIRDRALRKWLSDRYSADYTANGILKAFSSYIVSGCIGLVEYWIKNGMQETPSEMSSLTEEFITKGIRVLQNPGDR</sequence>
<dbReference type="RefSeq" id="WP_074648338.1">
    <property type="nucleotide sequence ID" value="NZ_FOIL01000003.1"/>
</dbReference>
<dbReference type="Gene3D" id="1.10.357.10">
    <property type="entry name" value="Tetracycline Repressor, domain 2"/>
    <property type="match status" value="1"/>
</dbReference>
<feature type="DNA-binding region" description="H-T-H motif" evidence="2">
    <location>
        <begin position="34"/>
        <end position="53"/>
    </location>
</feature>
<dbReference type="eggNOG" id="COG1309">
    <property type="taxonomic scope" value="Bacteria"/>
</dbReference>
<feature type="domain" description="HTH tetR-type" evidence="3">
    <location>
        <begin position="11"/>
        <end position="71"/>
    </location>
</feature>
<evidence type="ECO:0000256" key="2">
    <source>
        <dbReference type="PROSITE-ProRule" id="PRU00335"/>
    </source>
</evidence>
<reference evidence="4 5" key="1">
    <citation type="submission" date="2016-10" db="EMBL/GenBank/DDBJ databases">
        <authorList>
            <person name="de Groot N.N."/>
        </authorList>
    </citation>
    <scope>NUCLEOTIDE SEQUENCE [LARGE SCALE GENOMIC DNA]</scope>
    <source>
        <strain evidence="4 5">KH1P1</strain>
    </source>
</reference>
<dbReference type="InterPro" id="IPR039532">
    <property type="entry name" value="TetR_C_Firmicutes"/>
</dbReference>
<evidence type="ECO:0000313" key="4">
    <source>
        <dbReference type="EMBL" id="SET02629.1"/>
    </source>
</evidence>
<dbReference type="Pfam" id="PF14278">
    <property type="entry name" value="TetR_C_8"/>
    <property type="match status" value="1"/>
</dbReference>
<name>A0A1I0B7B4_9FIRM</name>
<evidence type="ECO:0000259" key="3">
    <source>
        <dbReference type="PROSITE" id="PS50977"/>
    </source>
</evidence>
<keyword evidence="1 2" id="KW-0238">DNA-binding</keyword>
<dbReference type="STRING" id="1526.SAMN02910262_01652"/>
<dbReference type="Proteomes" id="UP000199820">
    <property type="component" value="Unassembled WGS sequence"/>
</dbReference>
<dbReference type="OrthoDB" id="9810250at2"/>
<dbReference type="InterPro" id="IPR050624">
    <property type="entry name" value="HTH-type_Tx_Regulator"/>
</dbReference>
<dbReference type="InterPro" id="IPR009057">
    <property type="entry name" value="Homeodomain-like_sf"/>
</dbReference>
<dbReference type="EMBL" id="FOIL01000003">
    <property type="protein sequence ID" value="SET02629.1"/>
    <property type="molecule type" value="Genomic_DNA"/>
</dbReference>
<keyword evidence="5" id="KW-1185">Reference proteome</keyword>
<accession>A0A1I0B7B4</accession>
<dbReference type="PANTHER" id="PTHR43479:SF7">
    <property type="entry name" value="TETR-FAMILY TRANSCRIPTIONAL REGULATOR"/>
    <property type="match status" value="1"/>
</dbReference>
<gene>
    <name evidence="4" type="ORF">SAMN04487771_1003111</name>
</gene>
<organism evidence="4 5">
    <name type="scientific">[Clostridium] aminophilum</name>
    <dbReference type="NCBI Taxonomy" id="1526"/>
    <lineage>
        <taxon>Bacteria</taxon>
        <taxon>Bacillati</taxon>
        <taxon>Bacillota</taxon>
        <taxon>Clostridia</taxon>
        <taxon>Lachnospirales</taxon>
        <taxon>Lachnospiraceae</taxon>
    </lineage>
</organism>
<dbReference type="InterPro" id="IPR001647">
    <property type="entry name" value="HTH_TetR"/>
</dbReference>
<dbReference type="GO" id="GO:0003677">
    <property type="term" value="F:DNA binding"/>
    <property type="evidence" value="ECO:0007669"/>
    <property type="project" value="UniProtKB-UniRule"/>
</dbReference>
<proteinExistence type="predicted"/>